<dbReference type="RefSeq" id="WP_248252420.1">
    <property type="nucleotide sequence ID" value="NZ_JAIWJX010000002.1"/>
</dbReference>
<comment type="caution">
    <text evidence="1">The sequence shown here is derived from an EMBL/GenBank/DDBJ whole genome shotgun (WGS) entry which is preliminary data.</text>
</comment>
<keyword evidence="2" id="KW-1185">Reference proteome</keyword>
<sequence>MMEEHYNEMAAVAAILDDMGFDKEVRSMAINEAGFIPQRLQALAYEVLRYSTRYGIETDEHEADEILQAVSRLVFWERLIAKSAVKAKRRRRKIRNGGGDIMCKISR</sequence>
<dbReference type="AlphaFoldDB" id="A0A9X1X9P0"/>
<dbReference type="EMBL" id="JAIWJX010000002">
    <property type="protein sequence ID" value="MCK6256807.1"/>
    <property type="molecule type" value="Genomic_DNA"/>
</dbReference>
<gene>
    <name evidence="1" type="ORF">LCY76_09390</name>
</gene>
<evidence type="ECO:0000313" key="2">
    <source>
        <dbReference type="Proteomes" id="UP001139011"/>
    </source>
</evidence>
<evidence type="ECO:0000313" key="1">
    <source>
        <dbReference type="EMBL" id="MCK6256807.1"/>
    </source>
</evidence>
<name>A0A9X1X9P0_9BACL</name>
<protein>
    <submittedName>
        <fullName evidence="1">Uncharacterized protein</fullName>
    </submittedName>
</protein>
<organism evidence="1 2">
    <name type="scientific">Fictibacillus marinisediminis</name>
    <dbReference type="NCBI Taxonomy" id="2878389"/>
    <lineage>
        <taxon>Bacteria</taxon>
        <taxon>Bacillati</taxon>
        <taxon>Bacillota</taxon>
        <taxon>Bacilli</taxon>
        <taxon>Bacillales</taxon>
        <taxon>Fictibacillaceae</taxon>
        <taxon>Fictibacillus</taxon>
    </lineage>
</organism>
<reference evidence="1" key="1">
    <citation type="submission" date="2021-09" db="EMBL/GenBank/DDBJ databases">
        <title>Genome analysis of Fictibacillus sp. KIGAM418 isolated from marine sediment.</title>
        <authorList>
            <person name="Seo M.-J."/>
            <person name="Cho E.-S."/>
            <person name="Hwang C.Y."/>
        </authorList>
    </citation>
    <scope>NUCLEOTIDE SEQUENCE</scope>
    <source>
        <strain evidence="1">KIGAM418</strain>
    </source>
</reference>
<dbReference type="Proteomes" id="UP001139011">
    <property type="component" value="Unassembled WGS sequence"/>
</dbReference>
<accession>A0A9X1X9P0</accession>
<proteinExistence type="predicted"/>